<feature type="compositionally biased region" description="Basic and acidic residues" evidence="1">
    <location>
        <begin position="61"/>
        <end position="70"/>
    </location>
</feature>
<organism evidence="2 3">
    <name type="scientific">Gryllus longicercus</name>
    <dbReference type="NCBI Taxonomy" id="2509291"/>
    <lineage>
        <taxon>Eukaryota</taxon>
        <taxon>Metazoa</taxon>
        <taxon>Ecdysozoa</taxon>
        <taxon>Arthropoda</taxon>
        <taxon>Hexapoda</taxon>
        <taxon>Insecta</taxon>
        <taxon>Pterygota</taxon>
        <taxon>Neoptera</taxon>
        <taxon>Polyneoptera</taxon>
        <taxon>Orthoptera</taxon>
        <taxon>Ensifera</taxon>
        <taxon>Gryllidea</taxon>
        <taxon>Grylloidea</taxon>
        <taxon>Gryllidae</taxon>
        <taxon>Gryllinae</taxon>
        <taxon>Gryllus</taxon>
    </lineage>
</organism>
<name>A0AAN9VL64_9ORTH</name>
<feature type="region of interest" description="Disordered" evidence="1">
    <location>
        <begin position="1"/>
        <end position="124"/>
    </location>
</feature>
<proteinExistence type="predicted"/>
<dbReference type="AlphaFoldDB" id="A0AAN9VL64"/>
<evidence type="ECO:0000313" key="2">
    <source>
        <dbReference type="EMBL" id="KAK7863930.1"/>
    </source>
</evidence>
<feature type="compositionally biased region" description="Basic and acidic residues" evidence="1">
    <location>
        <begin position="11"/>
        <end position="25"/>
    </location>
</feature>
<feature type="compositionally biased region" description="Acidic residues" evidence="1">
    <location>
        <begin position="47"/>
        <end position="60"/>
    </location>
</feature>
<sequence>MENNDLYENTSEMKEIQEELDDNKVGHSLNTIEELEPPMRVNIKEEPPEEVEREQEEELEPPVRVDIKEEPPEEVEREQEDIDEPCCLLKVEEDDEEEELKAPASVYFDPGELSNEEDEQEHEDPLAMCNENVCGESTPDGEFQNQIFVLQTF</sequence>
<accession>A0AAN9VL64</accession>
<evidence type="ECO:0000256" key="1">
    <source>
        <dbReference type="SAM" id="MobiDB-lite"/>
    </source>
</evidence>
<gene>
    <name evidence="2" type="ORF">R5R35_012440</name>
</gene>
<evidence type="ECO:0000313" key="3">
    <source>
        <dbReference type="Proteomes" id="UP001378592"/>
    </source>
</evidence>
<feature type="compositionally biased region" description="Acidic residues" evidence="1">
    <location>
        <begin position="71"/>
        <end position="84"/>
    </location>
</feature>
<protein>
    <submittedName>
        <fullName evidence="2">Uncharacterized protein</fullName>
    </submittedName>
</protein>
<feature type="compositionally biased region" description="Polar residues" evidence="1">
    <location>
        <begin position="1"/>
        <end position="10"/>
    </location>
</feature>
<comment type="caution">
    <text evidence="2">The sequence shown here is derived from an EMBL/GenBank/DDBJ whole genome shotgun (WGS) entry which is preliminary data.</text>
</comment>
<dbReference type="EMBL" id="JAZDUA010000215">
    <property type="protein sequence ID" value="KAK7863930.1"/>
    <property type="molecule type" value="Genomic_DNA"/>
</dbReference>
<keyword evidence="3" id="KW-1185">Reference proteome</keyword>
<reference evidence="2 3" key="1">
    <citation type="submission" date="2024-03" db="EMBL/GenBank/DDBJ databases">
        <title>The genome assembly and annotation of the cricket Gryllus longicercus Weissman &amp; Gray.</title>
        <authorList>
            <person name="Szrajer S."/>
            <person name="Gray D."/>
            <person name="Ylla G."/>
        </authorList>
    </citation>
    <scope>NUCLEOTIDE SEQUENCE [LARGE SCALE GENOMIC DNA]</scope>
    <source>
        <strain evidence="2">DAG 2021-001</strain>
        <tissue evidence="2">Whole body minus gut</tissue>
    </source>
</reference>
<dbReference type="Proteomes" id="UP001378592">
    <property type="component" value="Unassembled WGS sequence"/>
</dbReference>